<dbReference type="PANTHER" id="PTHR47234">
    <property type="match status" value="1"/>
</dbReference>
<dbReference type="InterPro" id="IPR036942">
    <property type="entry name" value="Beta-barrel_TonB_sf"/>
</dbReference>
<keyword evidence="4 8" id="KW-0812">Transmembrane</keyword>
<comment type="subcellular location">
    <subcellularLocation>
        <location evidence="1 8">Cell outer membrane</location>
        <topology evidence="1 8">Multi-pass membrane protein</topology>
    </subcellularLocation>
</comment>
<organism evidence="14 15">
    <name type="scientific">Bowmanella pacifica</name>
    <dbReference type="NCBI Taxonomy" id="502051"/>
    <lineage>
        <taxon>Bacteria</taxon>
        <taxon>Pseudomonadati</taxon>
        <taxon>Pseudomonadota</taxon>
        <taxon>Gammaproteobacteria</taxon>
        <taxon>Alteromonadales</taxon>
        <taxon>Alteromonadaceae</taxon>
        <taxon>Bowmanella</taxon>
    </lineage>
</organism>
<evidence type="ECO:0000256" key="7">
    <source>
        <dbReference type="ARBA" id="ARBA00023237"/>
    </source>
</evidence>
<dbReference type="InterPro" id="IPR037066">
    <property type="entry name" value="Plug_dom_sf"/>
</dbReference>
<keyword evidence="7 8" id="KW-0998">Cell outer membrane</keyword>
<evidence type="ECO:0000259" key="12">
    <source>
        <dbReference type="Pfam" id="PF00593"/>
    </source>
</evidence>
<feature type="signal peptide" evidence="11">
    <location>
        <begin position="1"/>
        <end position="35"/>
    </location>
</feature>
<dbReference type="PROSITE" id="PS52016">
    <property type="entry name" value="TONB_DEPENDENT_REC_3"/>
    <property type="match status" value="1"/>
</dbReference>
<proteinExistence type="inferred from homology"/>
<dbReference type="AlphaFoldDB" id="A0A918DG85"/>
<feature type="chain" id="PRO_5037392435" evidence="11">
    <location>
        <begin position="36"/>
        <end position="916"/>
    </location>
</feature>
<dbReference type="EMBL" id="BMLS01000001">
    <property type="protein sequence ID" value="GGO64916.1"/>
    <property type="molecule type" value="Genomic_DNA"/>
</dbReference>
<evidence type="ECO:0000256" key="4">
    <source>
        <dbReference type="ARBA" id="ARBA00022692"/>
    </source>
</evidence>
<comment type="similarity">
    <text evidence="8 9">Belongs to the TonB-dependent receptor family.</text>
</comment>
<name>A0A918DG85_9ALTE</name>
<dbReference type="InterPro" id="IPR039426">
    <property type="entry name" value="TonB-dep_rcpt-like"/>
</dbReference>
<dbReference type="Gene3D" id="2.170.130.10">
    <property type="entry name" value="TonB-dependent receptor, plug domain"/>
    <property type="match status" value="1"/>
</dbReference>
<reference evidence="14" key="2">
    <citation type="submission" date="2020-09" db="EMBL/GenBank/DDBJ databases">
        <authorList>
            <person name="Sun Q."/>
            <person name="Zhou Y."/>
        </authorList>
    </citation>
    <scope>NUCLEOTIDE SEQUENCE</scope>
    <source>
        <strain evidence="14">CGMCC 1.7086</strain>
    </source>
</reference>
<feature type="domain" description="TonB-dependent receptor-like beta-barrel" evidence="12">
    <location>
        <begin position="351"/>
        <end position="880"/>
    </location>
</feature>
<evidence type="ECO:0000259" key="13">
    <source>
        <dbReference type="Pfam" id="PF07715"/>
    </source>
</evidence>
<evidence type="ECO:0000256" key="8">
    <source>
        <dbReference type="PROSITE-ProRule" id="PRU01360"/>
    </source>
</evidence>
<keyword evidence="3 8" id="KW-1134">Transmembrane beta strand</keyword>
<dbReference type="SUPFAM" id="SSF56935">
    <property type="entry name" value="Porins"/>
    <property type="match status" value="1"/>
</dbReference>
<dbReference type="PANTHER" id="PTHR47234:SF2">
    <property type="entry name" value="TONB-DEPENDENT RECEPTOR"/>
    <property type="match status" value="1"/>
</dbReference>
<dbReference type="Gene3D" id="2.40.170.20">
    <property type="entry name" value="TonB-dependent receptor, beta-barrel domain"/>
    <property type="match status" value="1"/>
</dbReference>
<evidence type="ECO:0000256" key="9">
    <source>
        <dbReference type="RuleBase" id="RU003357"/>
    </source>
</evidence>
<keyword evidence="15" id="KW-1185">Reference proteome</keyword>
<evidence type="ECO:0000256" key="11">
    <source>
        <dbReference type="SAM" id="SignalP"/>
    </source>
</evidence>
<reference evidence="14" key="1">
    <citation type="journal article" date="2014" name="Int. J. Syst. Evol. Microbiol.">
        <title>Complete genome sequence of Corynebacterium casei LMG S-19264T (=DSM 44701T), isolated from a smear-ripened cheese.</title>
        <authorList>
            <consortium name="US DOE Joint Genome Institute (JGI-PGF)"/>
            <person name="Walter F."/>
            <person name="Albersmeier A."/>
            <person name="Kalinowski J."/>
            <person name="Ruckert C."/>
        </authorList>
    </citation>
    <scope>NUCLEOTIDE SEQUENCE</scope>
    <source>
        <strain evidence="14">CGMCC 1.7086</strain>
    </source>
</reference>
<evidence type="ECO:0000313" key="15">
    <source>
        <dbReference type="Proteomes" id="UP000606935"/>
    </source>
</evidence>
<evidence type="ECO:0000256" key="5">
    <source>
        <dbReference type="ARBA" id="ARBA00023077"/>
    </source>
</evidence>
<keyword evidence="14" id="KW-0675">Receptor</keyword>
<evidence type="ECO:0000313" key="14">
    <source>
        <dbReference type="EMBL" id="GGO64916.1"/>
    </source>
</evidence>
<dbReference type="InterPro" id="IPR000531">
    <property type="entry name" value="Beta-barrel_TonB"/>
</dbReference>
<keyword evidence="5 9" id="KW-0798">TonB box</keyword>
<sequence length="916" mass="99566">MPNSAGDQFMPRFRQSLVVLSVSAACMGTSLSATAQQAAGAEAENGTEIIAVTGSRIKRQGDTPSPVQELDLDALNQTGSVSLGEALQELPSVGASLNSNGSAGTSHGSSSMNLRNLGENRSLVLVNGHRWVNGAGTRGFRDFVDLNTIPQAIVKRVEVLQDGATAIYGADAIAGVVNIYTHNDFVGTSAKAYYGQSSEGDRETVNLDLLFGRDIGDSNLMVAASYSDQQPIYTQDRDITAVPLNGLSVGTPQGLFRESNLSSVLDFSIPSAGITRDPGANGDNLASWRAATGDDQFNRYYNNYVVGPSQRFALYAQALVPFDNLNLRIEALYNSRESDQQFSSVLSAVRGGSRGFVIADDPRVNPFGVEFSGSDFRHTAFIEENGYRVNEQQVETTRLGVGLDGELPIGDGWSWDSFLSWAKNSGTFTSNNQMHLDKLALGLRACDTSGLGADVSDLAAGCVPVNLFQPLTQDMVNYVNFTGRDENEASQVDFTFNLTGSLFELPAGELAMAAGIEYRKERGLDTPDNIINSAPRVNTYQTTSSAPRTGTDGEYDLKEAYVELSIPLLDEAPLAHRLEMSLATRFSDYSTFGSTTNSKAGVLYSPVEGLSLRATWAEGFRAPSILELFEGQRQSFAPVIDPCSTNKSLPGCVGLPAGYTQGESNVQLTTGGNRLLQPETSENLSFGVVFIPTFIDDFSLTLDWYDIEIDNTISTFGAQNLLDLCASQARNCEVISRASSGEIDNILDGPVNLNSTKTAGMDLMMRYGLETEQGEWDFSLNLSKLREFETSTTLSDGTVQVEDKVGNAYLREAFPEWRGSFSSKWQQGPWAVNYNLRHIGDSTETFQDEARHIGTVVYHNASVSYDIDDAMRVKFGINNLADKQPPISLTNPNINFDQNTYNPVGRFFYLQLSYDM</sequence>
<evidence type="ECO:0000256" key="1">
    <source>
        <dbReference type="ARBA" id="ARBA00004571"/>
    </source>
</evidence>
<keyword evidence="2 8" id="KW-0813">Transport</keyword>
<dbReference type="GO" id="GO:0009279">
    <property type="term" value="C:cell outer membrane"/>
    <property type="evidence" value="ECO:0007669"/>
    <property type="project" value="UniProtKB-SubCell"/>
</dbReference>
<feature type="domain" description="TonB-dependent receptor plug" evidence="13">
    <location>
        <begin position="61"/>
        <end position="176"/>
    </location>
</feature>
<keyword evidence="6 8" id="KW-0472">Membrane</keyword>
<evidence type="ECO:0000256" key="3">
    <source>
        <dbReference type="ARBA" id="ARBA00022452"/>
    </source>
</evidence>
<keyword evidence="11" id="KW-0732">Signal</keyword>
<accession>A0A918DG85</accession>
<protein>
    <submittedName>
        <fullName evidence="14">TonB-dependent receptor</fullName>
    </submittedName>
</protein>
<gene>
    <name evidence="14" type="ORF">GCM10010982_05480</name>
</gene>
<evidence type="ECO:0000256" key="6">
    <source>
        <dbReference type="ARBA" id="ARBA00023136"/>
    </source>
</evidence>
<comment type="caution">
    <text evidence="14">The sequence shown here is derived from an EMBL/GenBank/DDBJ whole genome shotgun (WGS) entry which is preliminary data.</text>
</comment>
<dbReference type="InterPro" id="IPR012910">
    <property type="entry name" value="Plug_dom"/>
</dbReference>
<dbReference type="Pfam" id="PF00593">
    <property type="entry name" value="TonB_dep_Rec_b-barrel"/>
    <property type="match status" value="1"/>
</dbReference>
<evidence type="ECO:0000256" key="10">
    <source>
        <dbReference type="SAM" id="MobiDB-lite"/>
    </source>
</evidence>
<dbReference type="Pfam" id="PF07715">
    <property type="entry name" value="Plug"/>
    <property type="match status" value="1"/>
</dbReference>
<feature type="compositionally biased region" description="Polar residues" evidence="10">
    <location>
        <begin position="95"/>
        <end position="113"/>
    </location>
</feature>
<dbReference type="CDD" id="cd01347">
    <property type="entry name" value="ligand_gated_channel"/>
    <property type="match status" value="1"/>
</dbReference>
<evidence type="ECO:0000256" key="2">
    <source>
        <dbReference type="ARBA" id="ARBA00022448"/>
    </source>
</evidence>
<dbReference type="Proteomes" id="UP000606935">
    <property type="component" value="Unassembled WGS sequence"/>
</dbReference>
<feature type="region of interest" description="Disordered" evidence="10">
    <location>
        <begin position="94"/>
        <end position="113"/>
    </location>
</feature>